<keyword evidence="3" id="KW-1185">Reference proteome</keyword>
<dbReference type="PANTHER" id="PTHR14097">
    <property type="entry name" value="OXIDOREDUCTASE HTATIP2"/>
    <property type="match status" value="1"/>
</dbReference>
<reference evidence="2 3" key="1">
    <citation type="submission" date="2019-11" db="EMBL/GenBank/DDBJ databases">
        <title>Pedobacter petrophilus genome.</title>
        <authorList>
            <person name="Feldbauer M.J."/>
            <person name="Newman J.D."/>
        </authorList>
    </citation>
    <scope>NUCLEOTIDE SEQUENCE [LARGE SCALE GENOMIC DNA]</scope>
    <source>
        <strain evidence="2 3">LMG 29686</strain>
    </source>
</reference>
<dbReference type="SUPFAM" id="SSF51735">
    <property type="entry name" value="NAD(P)-binding Rossmann-fold domains"/>
    <property type="match status" value="1"/>
</dbReference>
<evidence type="ECO:0000259" key="1">
    <source>
        <dbReference type="Pfam" id="PF13460"/>
    </source>
</evidence>
<evidence type="ECO:0000313" key="2">
    <source>
        <dbReference type="EMBL" id="MRX76272.1"/>
    </source>
</evidence>
<dbReference type="Proteomes" id="UP000487757">
    <property type="component" value="Unassembled WGS sequence"/>
</dbReference>
<protein>
    <submittedName>
        <fullName evidence="2">NAD(P)H-binding protein</fullName>
    </submittedName>
</protein>
<accession>A0A7K0FY14</accession>
<dbReference type="EMBL" id="WKKH01000011">
    <property type="protein sequence ID" value="MRX76272.1"/>
    <property type="molecule type" value="Genomic_DNA"/>
</dbReference>
<sequence length="212" mass="23133">MKALIIGATGSTGKHLVQQLLTDSEYTAVVVFVRKPTGLKDAKLTEHVIDLSNLAQHKHLIAGDVAFSCLGTTLKAAGSKENQWKIDFDIPAAFARIAKANGVNAFVLVSSADAAATSKLFYSRMKGQLEELIHALHFKQYVIFKPGLLLREGSDRLAEKIGVRVIGWFNAIGLFNKFKPLPTQLLAEKLAKAPKMLPPGVTTIKLQKIMEL</sequence>
<gene>
    <name evidence="2" type="ORF">GJU39_09235</name>
</gene>
<dbReference type="Gene3D" id="3.40.50.720">
    <property type="entry name" value="NAD(P)-binding Rossmann-like Domain"/>
    <property type="match status" value="1"/>
</dbReference>
<dbReference type="OrthoDB" id="9798632at2"/>
<evidence type="ECO:0000313" key="3">
    <source>
        <dbReference type="Proteomes" id="UP000487757"/>
    </source>
</evidence>
<comment type="caution">
    <text evidence="2">The sequence shown here is derived from an EMBL/GenBank/DDBJ whole genome shotgun (WGS) entry which is preliminary data.</text>
</comment>
<organism evidence="2 3">
    <name type="scientific">Pedobacter petrophilus</name>
    <dbReference type="NCBI Taxonomy" id="1908241"/>
    <lineage>
        <taxon>Bacteria</taxon>
        <taxon>Pseudomonadati</taxon>
        <taxon>Bacteroidota</taxon>
        <taxon>Sphingobacteriia</taxon>
        <taxon>Sphingobacteriales</taxon>
        <taxon>Sphingobacteriaceae</taxon>
        <taxon>Pedobacter</taxon>
    </lineage>
</organism>
<feature type="domain" description="NAD(P)-binding" evidence="1">
    <location>
        <begin position="7"/>
        <end position="149"/>
    </location>
</feature>
<dbReference type="InterPro" id="IPR036291">
    <property type="entry name" value="NAD(P)-bd_dom_sf"/>
</dbReference>
<dbReference type="InterPro" id="IPR016040">
    <property type="entry name" value="NAD(P)-bd_dom"/>
</dbReference>
<dbReference type="Pfam" id="PF13460">
    <property type="entry name" value="NAD_binding_10"/>
    <property type="match status" value="1"/>
</dbReference>
<proteinExistence type="predicted"/>
<name>A0A7K0FY14_9SPHI</name>
<dbReference type="RefSeq" id="WP_154280504.1">
    <property type="nucleotide sequence ID" value="NZ_JBHUJQ010000001.1"/>
</dbReference>
<dbReference type="AlphaFoldDB" id="A0A7K0FY14"/>
<dbReference type="PANTHER" id="PTHR14097:SF7">
    <property type="entry name" value="OXIDOREDUCTASE HTATIP2"/>
    <property type="match status" value="1"/>
</dbReference>